<dbReference type="AlphaFoldDB" id="A0A2D3UWN1"/>
<gene>
    <name evidence="1" type="ORF">RCC_02482</name>
</gene>
<proteinExistence type="predicted"/>
<dbReference type="EMBL" id="FJUY01000003">
    <property type="protein sequence ID" value="CZT16647.1"/>
    <property type="molecule type" value="Genomic_DNA"/>
</dbReference>
<evidence type="ECO:0000313" key="1">
    <source>
        <dbReference type="EMBL" id="CZT16647.1"/>
    </source>
</evidence>
<dbReference type="GO" id="GO:0016279">
    <property type="term" value="F:protein-lysine N-methyltransferase activity"/>
    <property type="evidence" value="ECO:0007669"/>
    <property type="project" value="TreeGrafter"/>
</dbReference>
<dbReference type="CDD" id="cd10527">
    <property type="entry name" value="SET_LSMT"/>
    <property type="match status" value="1"/>
</dbReference>
<dbReference type="InterPro" id="IPR050600">
    <property type="entry name" value="SETD3_SETD6_MTase"/>
</dbReference>
<name>A0A2D3UWN1_9PEZI</name>
<organism evidence="1 2">
    <name type="scientific">Ramularia collo-cygni</name>
    <dbReference type="NCBI Taxonomy" id="112498"/>
    <lineage>
        <taxon>Eukaryota</taxon>
        <taxon>Fungi</taxon>
        <taxon>Dikarya</taxon>
        <taxon>Ascomycota</taxon>
        <taxon>Pezizomycotina</taxon>
        <taxon>Dothideomycetes</taxon>
        <taxon>Dothideomycetidae</taxon>
        <taxon>Mycosphaerellales</taxon>
        <taxon>Mycosphaerellaceae</taxon>
        <taxon>Ramularia</taxon>
    </lineage>
</organism>
<keyword evidence="2" id="KW-1185">Reference proteome</keyword>
<accession>A0A2D3UWN1</accession>
<dbReference type="STRING" id="112498.A0A2D3UWN1"/>
<dbReference type="PANTHER" id="PTHR13271">
    <property type="entry name" value="UNCHARACTERIZED PUTATIVE METHYLTRANSFERASE"/>
    <property type="match status" value="1"/>
</dbReference>
<dbReference type="Gene3D" id="3.90.1410.10">
    <property type="entry name" value="set domain protein methyltransferase, domain 1"/>
    <property type="match status" value="1"/>
</dbReference>
<dbReference type="Proteomes" id="UP000225277">
    <property type="component" value="Unassembled WGS sequence"/>
</dbReference>
<evidence type="ECO:0000313" key="2">
    <source>
        <dbReference type="Proteomes" id="UP000225277"/>
    </source>
</evidence>
<dbReference type="InterPro" id="IPR046341">
    <property type="entry name" value="SET_dom_sf"/>
</dbReference>
<reference evidence="1 2" key="1">
    <citation type="submission" date="2016-03" db="EMBL/GenBank/DDBJ databases">
        <authorList>
            <person name="Ploux O."/>
        </authorList>
    </citation>
    <scope>NUCLEOTIDE SEQUENCE [LARGE SCALE GENOMIC DNA]</scope>
    <source>
        <strain evidence="1 2">URUG2</strain>
    </source>
</reference>
<dbReference type="GO" id="GO:0005634">
    <property type="term" value="C:nucleus"/>
    <property type="evidence" value="ECO:0007669"/>
    <property type="project" value="TreeGrafter"/>
</dbReference>
<protein>
    <submittedName>
        <fullName evidence="1">Uncharacterized protein</fullName>
    </submittedName>
</protein>
<dbReference type="OrthoDB" id="441812at2759"/>
<dbReference type="PANTHER" id="PTHR13271:SF76">
    <property type="entry name" value="SET DOMAIN-CONTAINING PROTEIN 8"/>
    <property type="match status" value="1"/>
</dbReference>
<dbReference type="RefSeq" id="XP_023623540.1">
    <property type="nucleotide sequence ID" value="XM_023767772.1"/>
</dbReference>
<sequence length="493" mass="54790">MLIPRGKAEGWLHLDVNQTKEWARSNGVSFNAASAACIPGRGIGLIAGRDLKAPVEVLSVPEDLVLSLDTIKQHAQFDSDFRELFNSLGASATSPRMAILSFLLFQATISCPDLAHKVGVHSPFTDYVKTLPCERLPTFWAAEELQLLTGTTLAPAVSSKVRSLRREYDILCSSAANTRWFRMVQSFIDLEDWMHVDAMFRSRALDFHGQCMIPGIDLSSHAAGDATNTFYDRRDGSYVLMLMEGKELKQGEEITITYGDEKGACEMLFSYGFIDEHMESAETLFLSLTIPEDDILNAGKMSIAGCAPGFKIIDTSSRRGVLGIDPCEDSAINSDKTHGHHSADTNDGFDWTGDFIWLLCVGREDGLEFRLARTIDGQDDEVEATFGGEIVKNATNLRQLLAQSSLWEVFRLRAVVILQQRVFDQMQVLHSTQEDLEGILYGDETAIKEQQYNLAMQLRRLEFELLGKAYDGLEMQKLALADSAVVQTYLAGE</sequence>
<dbReference type="GeneID" id="35597697"/>
<dbReference type="SUPFAM" id="SSF82199">
    <property type="entry name" value="SET domain"/>
    <property type="match status" value="1"/>
</dbReference>